<evidence type="ECO:0000256" key="2">
    <source>
        <dbReference type="SAM" id="Phobius"/>
    </source>
</evidence>
<keyword evidence="4" id="KW-1185">Reference proteome</keyword>
<gene>
    <name evidence="3" type="ORF">PGQ11_005558</name>
</gene>
<accession>A0ABR2JB58</accession>
<reference evidence="3 4" key="1">
    <citation type="journal article" date="2024" name="IMA Fungus">
        <title>Apiospora arundinis, a panoply of carbohydrate-active enzymes and secondary metabolites.</title>
        <authorList>
            <person name="Sorensen T."/>
            <person name="Petersen C."/>
            <person name="Muurmann A.T."/>
            <person name="Christiansen J.V."/>
            <person name="Brundto M.L."/>
            <person name="Overgaard C.K."/>
            <person name="Boysen A.T."/>
            <person name="Wollenberg R.D."/>
            <person name="Larsen T.O."/>
            <person name="Sorensen J.L."/>
            <person name="Nielsen K.L."/>
            <person name="Sondergaard T.E."/>
        </authorList>
    </citation>
    <scope>NUCLEOTIDE SEQUENCE [LARGE SCALE GENOMIC DNA]</scope>
    <source>
        <strain evidence="3 4">AAU 773</strain>
    </source>
</reference>
<keyword evidence="2" id="KW-0472">Membrane</keyword>
<name>A0ABR2JB58_9PEZI</name>
<sequence>MYIIRRDIRDPNARHYITTGHIVASVVGSIAFVAMVCAGTFFIRRHIQRKKKRAALNEEAMQSDSSSEMPVVKDHQHSPMRSIEPEPMAWCDGDGSLRDPSQRQLEILQGAADTIVNVKAADLPTSSSLGNIRDLEATSRLDGPAELPEINFATELPTTTTNSQEQRNELDATSIVIANQRAELPGTTNKLETRTVRYDERPPQSSHSHYRDVFVDAPEKLTPRNSTETGGKRPRPVEPGTT</sequence>
<evidence type="ECO:0000256" key="1">
    <source>
        <dbReference type="SAM" id="MobiDB-lite"/>
    </source>
</evidence>
<proteinExistence type="predicted"/>
<evidence type="ECO:0000313" key="4">
    <source>
        <dbReference type="Proteomes" id="UP001390339"/>
    </source>
</evidence>
<feature type="compositionally biased region" description="Basic and acidic residues" evidence="1">
    <location>
        <begin position="191"/>
        <end position="202"/>
    </location>
</feature>
<protein>
    <submittedName>
        <fullName evidence="3">Uncharacterized protein</fullName>
    </submittedName>
</protein>
<organism evidence="3 4">
    <name type="scientific">Apiospora arundinis</name>
    <dbReference type="NCBI Taxonomy" id="335852"/>
    <lineage>
        <taxon>Eukaryota</taxon>
        <taxon>Fungi</taxon>
        <taxon>Dikarya</taxon>
        <taxon>Ascomycota</taxon>
        <taxon>Pezizomycotina</taxon>
        <taxon>Sordariomycetes</taxon>
        <taxon>Xylariomycetidae</taxon>
        <taxon>Amphisphaeriales</taxon>
        <taxon>Apiosporaceae</taxon>
        <taxon>Apiospora</taxon>
    </lineage>
</organism>
<dbReference type="Proteomes" id="UP001390339">
    <property type="component" value="Unassembled WGS sequence"/>
</dbReference>
<evidence type="ECO:0000313" key="3">
    <source>
        <dbReference type="EMBL" id="KAK8875044.1"/>
    </source>
</evidence>
<keyword evidence="2" id="KW-1133">Transmembrane helix</keyword>
<comment type="caution">
    <text evidence="3">The sequence shown here is derived from an EMBL/GenBank/DDBJ whole genome shotgun (WGS) entry which is preliminary data.</text>
</comment>
<feature type="region of interest" description="Disordered" evidence="1">
    <location>
        <begin position="185"/>
        <end position="242"/>
    </location>
</feature>
<keyword evidence="2" id="KW-0812">Transmembrane</keyword>
<dbReference type="CDD" id="cd12087">
    <property type="entry name" value="TM_EGFR-like"/>
    <property type="match status" value="1"/>
</dbReference>
<dbReference type="EMBL" id="JAPCWZ010000003">
    <property type="protein sequence ID" value="KAK8875044.1"/>
    <property type="molecule type" value="Genomic_DNA"/>
</dbReference>
<feature type="compositionally biased region" description="Basic and acidic residues" evidence="1">
    <location>
        <begin position="209"/>
        <end position="222"/>
    </location>
</feature>
<feature type="transmembrane region" description="Helical" evidence="2">
    <location>
        <begin position="20"/>
        <end position="43"/>
    </location>
</feature>